<name>A0A1R1PUJ1_ZANCU</name>
<dbReference type="Proteomes" id="UP000188320">
    <property type="component" value="Unassembled WGS sequence"/>
</dbReference>
<dbReference type="InterPro" id="IPR041667">
    <property type="entry name" value="Cupin_8"/>
</dbReference>
<keyword evidence="2" id="KW-0808">Transferase</keyword>
<dbReference type="GO" id="GO:0008168">
    <property type="term" value="F:methyltransferase activity"/>
    <property type="evidence" value="ECO:0007669"/>
    <property type="project" value="UniProtKB-KW"/>
</dbReference>
<dbReference type="OrthoDB" id="47172at2759"/>
<sequence length="490" mass="56159">MAGGDVYTRKRTRLELPMPVNPTVDAHPYNEGAFMTKVCREKINATNCDMQRASFFDRNSADNLDVDEMSGLGSNTKFGVDCTVLELREILLDLSKIGIKSVPYKDVDIKWNILYSNSVIIYVYYYLLSNLEEYSGSLLRGLTKWDDLFMANLKLLKMLDLSIIVSGAVGWRLEYIHKLIGFVKALYDFENYAKSHTRTAKYLAKDGEIGSLNEIFDALGPSNTKVSKLLAQKPPILRHQVKRYQVPLTVLEFSNIVNLPQEDQYPFIIENAITHWGAFNGPTRWSNMEYLRETVGSYRVVPVEIGPTYLDSTWSQKLVYFGDFLDNVLMSDNSSRPIVYLAQHNLFSQVPKLKNDFLIPDYCYVNNNRSSDYNNDEVKFNVWIGPENTVSPLHYDKYFNIYSQVVGEKYVKLVHPKYSTEVYPHPCDSLLENSSMVMTALLLASGYCTIVDAEHPDYIKFPLFEHIEYLECVVRPGDLLFIPLVLCNPI</sequence>
<evidence type="ECO:0000313" key="3">
    <source>
        <dbReference type="Proteomes" id="UP000188320"/>
    </source>
</evidence>
<dbReference type="SUPFAM" id="SSF51197">
    <property type="entry name" value="Clavaminate synthase-like"/>
    <property type="match status" value="1"/>
</dbReference>
<keyword evidence="2" id="KW-0489">Methyltransferase</keyword>
<organism evidence="2 3">
    <name type="scientific">Zancudomyces culisetae</name>
    <name type="common">Gut fungus</name>
    <name type="synonym">Smittium culisetae</name>
    <dbReference type="NCBI Taxonomy" id="1213189"/>
    <lineage>
        <taxon>Eukaryota</taxon>
        <taxon>Fungi</taxon>
        <taxon>Fungi incertae sedis</taxon>
        <taxon>Zoopagomycota</taxon>
        <taxon>Kickxellomycotina</taxon>
        <taxon>Harpellomycetes</taxon>
        <taxon>Harpellales</taxon>
        <taxon>Legeriomycetaceae</taxon>
        <taxon>Zancudomyces</taxon>
    </lineage>
</organism>
<evidence type="ECO:0000313" key="2">
    <source>
        <dbReference type="EMBL" id="OMH84646.1"/>
    </source>
</evidence>
<protein>
    <submittedName>
        <fullName evidence="2">Lysine-specific demethylase 8</fullName>
    </submittedName>
</protein>
<dbReference type="Pfam" id="PF13621">
    <property type="entry name" value="Cupin_8"/>
    <property type="match status" value="1"/>
</dbReference>
<gene>
    <name evidence="2" type="ORF">AX774_g1831</name>
</gene>
<dbReference type="PANTHER" id="PTHR12461:SF105">
    <property type="entry name" value="HYPOXIA-INDUCIBLE FACTOR 1-ALPHA INHIBITOR"/>
    <property type="match status" value="1"/>
</dbReference>
<feature type="domain" description="JmjC" evidence="1">
    <location>
        <begin position="348"/>
        <end position="490"/>
    </location>
</feature>
<dbReference type="PANTHER" id="PTHR12461">
    <property type="entry name" value="HYPOXIA-INDUCIBLE FACTOR 1 ALPHA INHIBITOR-RELATED"/>
    <property type="match status" value="1"/>
</dbReference>
<proteinExistence type="predicted"/>
<evidence type="ECO:0000259" key="1">
    <source>
        <dbReference type="PROSITE" id="PS51184"/>
    </source>
</evidence>
<dbReference type="PROSITE" id="PS51184">
    <property type="entry name" value="JMJC"/>
    <property type="match status" value="1"/>
</dbReference>
<dbReference type="AlphaFoldDB" id="A0A1R1PUJ1"/>
<dbReference type="InterPro" id="IPR003347">
    <property type="entry name" value="JmjC_dom"/>
</dbReference>
<accession>A0A1R1PUJ1</accession>
<comment type="caution">
    <text evidence="2">The sequence shown here is derived from an EMBL/GenBank/DDBJ whole genome shotgun (WGS) entry which is preliminary data.</text>
</comment>
<dbReference type="Gene3D" id="2.60.120.650">
    <property type="entry name" value="Cupin"/>
    <property type="match status" value="1"/>
</dbReference>
<keyword evidence="3" id="KW-1185">Reference proteome</keyword>
<dbReference type="GO" id="GO:0032259">
    <property type="term" value="P:methylation"/>
    <property type="evidence" value="ECO:0007669"/>
    <property type="project" value="UniProtKB-KW"/>
</dbReference>
<reference evidence="3" key="1">
    <citation type="submission" date="2017-01" db="EMBL/GenBank/DDBJ databases">
        <authorList>
            <person name="Wang Y."/>
            <person name="White M."/>
            <person name="Kvist S."/>
            <person name="Moncalvo J.-M."/>
        </authorList>
    </citation>
    <scope>NUCLEOTIDE SEQUENCE [LARGE SCALE GENOMIC DNA]</scope>
    <source>
        <strain evidence="3">COL-18-3</strain>
    </source>
</reference>
<dbReference type="EMBL" id="LSSK01000168">
    <property type="protein sequence ID" value="OMH84646.1"/>
    <property type="molecule type" value="Genomic_DNA"/>
</dbReference>